<protein>
    <submittedName>
        <fullName evidence="1">Uncharacterized protein</fullName>
    </submittedName>
</protein>
<evidence type="ECO:0000313" key="2">
    <source>
        <dbReference type="Proteomes" id="UP000321393"/>
    </source>
</evidence>
<sequence>MVFLKLKTWKKACIFEEASIFEGVLEVEDLEESFNSAVSDPTSTGGRSGFCRQIHRPGWSDRAPSSFREVILPSAIQLLSRDDRTFAVRSTTLVGEIGSTVLEGAMEHRCRWRGDTPVINPTSIEERLGFYRQIHRPVRSDREPLSFGEVTLPFPIQLLSKDDWAFAVRSTALIHRPVRSDRTPLLFREVTLPSAIQLLLGDDRAFALKSTTLIHRPGRSDRTPSSFVKMEVKLYHRHLLGEAKVELHRRHPLKATTY</sequence>
<dbReference type="AlphaFoldDB" id="A0A5A7V418"/>
<organism evidence="1 2">
    <name type="scientific">Cucumis melo var. makuwa</name>
    <name type="common">Oriental melon</name>
    <dbReference type="NCBI Taxonomy" id="1194695"/>
    <lineage>
        <taxon>Eukaryota</taxon>
        <taxon>Viridiplantae</taxon>
        <taxon>Streptophyta</taxon>
        <taxon>Embryophyta</taxon>
        <taxon>Tracheophyta</taxon>
        <taxon>Spermatophyta</taxon>
        <taxon>Magnoliopsida</taxon>
        <taxon>eudicotyledons</taxon>
        <taxon>Gunneridae</taxon>
        <taxon>Pentapetalae</taxon>
        <taxon>rosids</taxon>
        <taxon>fabids</taxon>
        <taxon>Cucurbitales</taxon>
        <taxon>Cucurbitaceae</taxon>
        <taxon>Benincaseae</taxon>
        <taxon>Cucumis</taxon>
    </lineage>
</organism>
<evidence type="ECO:0000313" key="1">
    <source>
        <dbReference type="EMBL" id="KAA0062773.1"/>
    </source>
</evidence>
<accession>A0A5A7V418</accession>
<comment type="caution">
    <text evidence="1">The sequence shown here is derived from an EMBL/GenBank/DDBJ whole genome shotgun (WGS) entry which is preliminary data.</text>
</comment>
<proteinExistence type="predicted"/>
<dbReference type="Proteomes" id="UP000321393">
    <property type="component" value="Unassembled WGS sequence"/>
</dbReference>
<dbReference type="EMBL" id="SSTE01004182">
    <property type="protein sequence ID" value="KAA0062773.1"/>
    <property type="molecule type" value="Genomic_DNA"/>
</dbReference>
<gene>
    <name evidence="1" type="ORF">E6C27_scaffold382G001150</name>
</gene>
<name>A0A5A7V418_CUCMM</name>
<reference evidence="1 2" key="1">
    <citation type="submission" date="2019-08" db="EMBL/GenBank/DDBJ databases">
        <title>Draft genome sequences of two oriental melons (Cucumis melo L. var makuwa).</title>
        <authorList>
            <person name="Kwon S.-Y."/>
        </authorList>
    </citation>
    <scope>NUCLEOTIDE SEQUENCE [LARGE SCALE GENOMIC DNA]</scope>
    <source>
        <strain evidence="2">cv. SW 3</strain>
        <tissue evidence="1">Leaf</tissue>
    </source>
</reference>